<dbReference type="EMBL" id="QFOI01000384">
    <property type="protein sequence ID" value="PZP43198.1"/>
    <property type="molecule type" value="Genomic_DNA"/>
</dbReference>
<proteinExistence type="predicted"/>
<dbReference type="AlphaFoldDB" id="A0A2W5EJ77"/>
<evidence type="ECO:0000313" key="1">
    <source>
        <dbReference type="EMBL" id="PZP43198.1"/>
    </source>
</evidence>
<protein>
    <submittedName>
        <fullName evidence="1">Uncharacterized protein</fullName>
    </submittedName>
</protein>
<organism evidence="1 2">
    <name type="scientific">Pseudopedobacter saltans</name>
    <dbReference type="NCBI Taxonomy" id="151895"/>
    <lineage>
        <taxon>Bacteria</taxon>
        <taxon>Pseudomonadati</taxon>
        <taxon>Bacteroidota</taxon>
        <taxon>Sphingobacteriia</taxon>
        <taxon>Sphingobacteriales</taxon>
        <taxon>Sphingobacteriaceae</taxon>
        <taxon>Pseudopedobacter</taxon>
    </lineage>
</organism>
<feature type="non-terminal residue" evidence="1">
    <location>
        <position position="160"/>
    </location>
</feature>
<gene>
    <name evidence="1" type="ORF">DI598_16010</name>
</gene>
<dbReference type="Proteomes" id="UP000249645">
    <property type="component" value="Unassembled WGS sequence"/>
</dbReference>
<reference evidence="1 2" key="1">
    <citation type="submission" date="2017-11" db="EMBL/GenBank/DDBJ databases">
        <title>Infants hospitalized years apart are colonized by the same room-sourced microbial strains.</title>
        <authorList>
            <person name="Brooks B."/>
            <person name="Olm M.R."/>
            <person name="Firek B.A."/>
            <person name="Baker R."/>
            <person name="Thomas B.C."/>
            <person name="Morowitz M.J."/>
            <person name="Banfield J.F."/>
        </authorList>
    </citation>
    <scope>NUCLEOTIDE SEQUENCE [LARGE SCALE GENOMIC DNA]</scope>
    <source>
        <strain evidence="1">S2_009_000_R2_76</strain>
    </source>
</reference>
<name>A0A2W5EJ77_9SPHI</name>
<comment type="caution">
    <text evidence="1">The sequence shown here is derived from an EMBL/GenBank/DDBJ whole genome shotgun (WGS) entry which is preliminary data.</text>
</comment>
<evidence type="ECO:0000313" key="2">
    <source>
        <dbReference type="Proteomes" id="UP000249645"/>
    </source>
</evidence>
<accession>A0A2W5EJ77</accession>
<sequence>MMQKGKKNSIGKVMLTSVTMLTSILTLHAQKDKDKQPAVNVYSTFTPTLGNTQMPNFGNKNASLPSLPKADFDYQVVDQNLFFPQSPGSLHPITLSIPEGTDWKRNNFFKLGYGNYKTPYAEGNFAMGDGENSSFTLRGLHTSSQGKLPQQKFYKTEASL</sequence>